<protein>
    <submittedName>
        <fullName evidence="1">Sporulation protein</fullName>
    </submittedName>
</protein>
<evidence type="ECO:0000313" key="2">
    <source>
        <dbReference type="Proteomes" id="UP001602370"/>
    </source>
</evidence>
<dbReference type="EMBL" id="JBIBDZ010000012">
    <property type="protein sequence ID" value="MFF5923127.1"/>
    <property type="molecule type" value="Genomic_DNA"/>
</dbReference>
<organism evidence="1 2">
    <name type="scientific">Streptomyces flavochromogenes</name>
    <dbReference type="NCBI Taxonomy" id="68199"/>
    <lineage>
        <taxon>Bacteria</taxon>
        <taxon>Bacillati</taxon>
        <taxon>Actinomycetota</taxon>
        <taxon>Actinomycetes</taxon>
        <taxon>Kitasatosporales</taxon>
        <taxon>Streptomycetaceae</taxon>
        <taxon>Streptomyces</taxon>
    </lineage>
</organism>
<proteinExistence type="predicted"/>
<dbReference type="Proteomes" id="UP001602370">
    <property type="component" value="Unassembled WGS sequence"/>
</dbReference>
<accession>A0ABW6Y0L1</accession>
<dbReference type="InterPro" id="IPR009776">
    <property type="entry name" value="Spore_0_M"/>
</dbReference>
<name>A0ABW6Y0L1_9ACTN</name>
<reference evidence="1 2" key="1">
    <citation type="submission" date="2024-10" db="EMBL/GenBank/DDBJ databases">
        <title>The Natural Products Discovery Center: Release of the First 8490 Sequenced Strains for Exploring Actinobacteria Biosynthetic Diversity.</title>
        <authorList>
            <person name="Kalkreuter E."/>
            <person name="Kautsar S.A."/>
            <person name="Yang D."/>
            <person name="Bader C.D."/>
            <person name="Teijaro C.N."/>
            <person name="Fluegel L."/>
            <person name="Davis C.M."/>
            <person name="Simpson J.R."/>
            <person name="Lauterbach L."/>
            <person name="Steele A.D."/>
            <person name="Gui C."/>
            <person name="Meng S."/>
            <person name="Li G."/>
            <person name="Viehrig K."/>
            <person name="Ye F."/>
            <person name="Su P."/>
            <person name="Kiefer A.F."/>
            <person name="Nichols A."/>
            <person name="Cepeda A.J."/>
            <person name="Yan W."/>
            <person name="Fan B."/>
            <person name="Jiang Y."/>
            <person name="Adhikari A."/>
            <person name="Zheng C.-J."/>
            <person name="Schuster L."/>
            <person name="Cowan T.M."/>
            <person name="Smanski M.J."/>
            <person name="Chevrette M.G."/>
            <person name="De Carvalho L.P.S."/>
            <person name="Shen B."/>
        </authorList>
    </citation>
    <scope>NUCLEOTIDE SEQUENCE [LARGE SCALE GENOMIC DNA]</scope>
    <source>
        <strain evidence="1 2">NPDC012605</strain>
    </source>
</reference>
<evidence type="ECO:0000313" key="1">
    <source>
        <dbReference type="EMBL" id="MFF5923127.1"/>
    </source>
</evidence>
<dbReference type="Pfam" id="PF07070">
    <property type="entry name" value="Spo0M"/>
    <property type="match status" value="1"/>
</dbReference>
<dbReference type="PANTHER" id="PTHR40053:SF1">
    <property type="entry name" value="SPORULATION-CONTROL PROTEIN SPO0M"/>
    <property type="match status" value="1"/>
</dbReference>
<dbReference type="RefSeq" id="WP_388310594.1">
    <property type="nucleotide sequence ID" value="NZ_JBIBDZ010000012.1"/>
</dbReference>
<sequence>MVFKRLLGMGGIPLEVDTVVQSGPALPGGILSGEVVLRAPERRVEVKSIYLKLVTDAPVAHKGDGDGCSGDTFDYPSMSGYFTLEKGEERRVPIRHRLKWETPLTEVKGQKLGVHLGIHTEVEAEGVKAQTDDDLVHITALPLHEAVLDAFAAEGYALRSSRVHTGNIPRTEYHVYRAQGLLLVDERSSGQDRPEELELHFHTNAVGCEIFLRAAALGERYWKDKPPARRFVAAHHEAGRVDFGEAVRRWIDEVGRTDGSHPTSGHED</sequence>
<comment type="caution">
    <text evidence="1">The sequence shown here is derived from an EMBL/GenBank/DDBJ whole genome shotgun (WGS) entry which is preliminary data.</text>
</comment>
<dbReference type="PANTHER" id="PTHR40053">
    <property type="entry name" value="SPORULATION-CONTROL PROTEIN SPO0M"/>
    <property type="match status" value="1"/>
</dbReference>
<gene>
    <name evidence="1" type="ORF">ACFY8C_33145</name>
</gene>
<keyword evidence="2" id="KW-1185">Reference proteome</keyword>